<dbReference type="InterPro" id="IPR000719">
    <property type="entry name" value="Prot_kinase_dom"/>
</dbReference>
<dbReference type="SUPFAM" id="SSF56112">
    <property type="entry name" value="Protein kinase-like (PK-like)"/>
    <property type="match status" value="1"/>
</dbReference>
<organism evidence="3 4">
    <name type="scientific">Ascodesmis nigricans</name>
    <dbReference type="NCBI Taxonomy" id="341454"/>
    <lineage>
        <taxon>Eukaryota</taxon>
        <taxon>Fungi</taxon>
        <taxon>Dikarya</taxon>
        <taxon>Ascomycota</taxon>
        <taxon>Pezizomycotina</taxon>
        <taxon>Pezizomycetes</taxon>
        <taxon>Pezizales</taxon>
        <taxon>Ascodesmidaceae</taxon>
        <taxon>Ascodesmis</taxon>
    </lineage>
</organism>
<gene>
    <name evidence="3" type="ORF">EX30DRAFT_354901</name>
</gene>
<feature type="compositionally biased region" description="Polar residues" evidence="1">
    <location>
        <begin position="574"/>
        <end position="588"/>
    </location>
</feature>
<reference evidence="3 4" key="1">
    <citation type="submission" date="2019-04" db="EMBL/GenBank/DDBJ databases">
        <title>Comparative genomics and transcriptomics to analyze fruiting body development in filamentous ascomycetes.</title>
        <authorList>
            <consortium name="DOE Joint Genome Institute"/>
            <person name="Lutkenhaus R."/>
            <person name="Traeger S."/>
            <person name="Breuer J."/>
            <person name="Kuo A."/>
            <person name="Lipzen A."/>
            <person name="Pangilinan J."/>
            <person name="Dilworth D."/>
            <person name="Sandor L."/>
            <person name="Poggeler S."/>
            <person name="Barry K."/>
            <person name="Grigoriev I.V."/>
            <person name="Nowrousian M."/>
        </authorList>
    </citation>
    <scope>NUCLEOTIDE SEQUENCE [LARGE SCALE GENOMIC DNA]</scope>
    <source>
        <strain evidence="3 4">CBS 389.68</strain>
    </source>
</reference>
<dbReference type="GO" id="GO:0005524">
    <property type="term" value="F:ATP binding"/>
    <property type="evidence" value="ECO:0007669"/>
    <property type="project" value="InterPro"/>
</dbReference>
<dbReference type="Proteomes" id="UP000298138">
    <property type="component" value="Unassembled WGS sequence"/>
</dbReference>
<dbReference type="GO" id="GO:0005737">
    <property type="term" value="C:cytoplasm"/>
    <property type="evidence" value="ECO:0007669"/>
    <property type="project" value="TreeGrafter"/>
</dbReference>
<dbReference type="PANTHER" id="PTHR44167">
    <property type="entry name" value="OVARIAN-SPECIFIC SERINE/THREONINE-PROTEIN KINASE LOK-RELATED"/>
    <property type="match status" value="1"/>
</dbReference>
<dbReference type="Pfam" id="PF00069">
    <property type="entry name" value="Pkinase"/>
    <property type="match status" value="1"/>
</dbReference>
<feature type="compositionally biased region" description="Low complexity" evidence="1">
    <location>
        <begin position="589"/>
        <end position="603"/>
    </location>
</feature>
<evidence type="ECO:0000259" key="2">
    <source>
        <dbReference type="PROSITE" id="PS50011"/>
    </source>
</evidence>
<evidence type="ECO:0000256" key="1">
    <source>
        <dbReference type="SAM" id="MobiDB-lite"/>
    </source>
</evidence>
<dbReference type="GO" id="GO:0004674">
    <property type="term" value="F:protein serine/threonine kinase activity"/>
    <property type="evidence" value="ECO:0007669"/>
    <property type="project" value="TreeGrafter"/>
</dbReference>
<keyword evidence="4" id="KW-1185">Reference proteome</keyword>
<feature type="domain" description="Protein kinase" evidence="2">
    <location>
        <begin position="173"/>
        <end position="538"/>
    </location>
</feature>
<dbReference type="InterPro" id="IPR011009">
    <property type="entry name" value="Kinase-like_dom_sf"/>
</dbReference>
<accession>A0A4S2MY92</accession>
<dbReference type="PROSITE" id="PS50011">
    <property type="entry name" value="PROTEIN_KINASE_DOM"/>
    <property type="match status" value="1"/>
</dbReference>
<feature type="region of interest" description="Disordered" evidence="1">
    <location>
        <begin position="559"/>
        <end position="617"/>
    </location>
</feature>
<dbReference type="Gene3D" id="1.10.510.10">
    <property type="entry name" value="Transferase(Phosphotransferase) domain 1"/>
    <property type="match status" value="1"/>
</dbReference>
<dbReference type="STRING" id="341454.A0A4S2MY92"/>
<proteinExistence type="predicted"/>
<protein>
    <recommendedName>
        <fullName evidence="2">Protein kinase domain-containing protein</fullName>
    </recommendedName>
</protein>
<dbReference type="EMBL" id="ML220118">
    <property type="protein sequence ID" value="TGZ81680.1"/>
    <property type="molecule type" value="Genomic_DNA"/>
</dbReference>
<dbReference type="GO" id="GO:0044773">
    <property type="term" value="P:mitotic DNA damage checkpoint signaling"/>
    <property type="evidence" value="ECO:0007669"/>
    <property type="project" value="TreeGrafter"/>
</dbReference>
<dbReference type="GO" id="GO:0005634">
    <property type="term" value="C:nucleus"/>
    <property type="evidence" value="ECO:0007669"/>
    <property type="project" value="TreeGrafter"/>
</dbReference>
<evidence type="ECO:0000313" key="3">
    <source>
        <dbReference type="EMBL" id="TGZ81680.1"/>
    </source>
</evidence>
<name>A0A4S2MY92_9PEZI</name>
<dbReference type="AlphaFoldDB" id="A0A4S2MY92"/>
<feature type="region of interest" description="Disordered" evidence="1">
    <location>
        <begin position="375"/>
        <end position="414"/>
    </location>
</feature>
<evidence type="ECO:0000313" key="4">
    <source>
        <dbReference type="Proteomes" id="UP000298138"/>
    </source>
</evidence>
<dbReference type="InParanoid" id="A0A4S2MY92"/>
<dbReference type="SMART" id="SM00220">
    <property type="entry name" value="S_TKc"/>
    <property type="match status" value="1"/>
</dbReference>
<dbReference type="OrthoDB" id="4062651at2759"/>
<sequence length="617" mass="69245">MAHLAMASGEVDTIFSSMYGGYCGGAAVLPPPVVMNTTFWDDEKINSTVTDKYVRQQLPESLRKKLEEPMDSGAGLTDSTYLEWILERTKKIFLILSELGCAEKIFDLIDGSAGAWDDWDLPITPGNLEDTMLGPNVEKKFYKKQYLFLLQNLDAGQHIDYLEDEIIPLETVFRPTTGRGAPILDKVYYPRHRDVFYSRKRIPLATYENPEGMVRGEFMEEIHALKRLSHPHIVSLHASYTHQDNGYLLLYPFLELNLKSFLNYPPSTFKLLPKDKRRLTLFDWMHCLTDAVAFLSESGIEHNSIKPSSVIIDPQTWQIYLSDIGIISYNLAVKDNASFWAGAQTNQTPTADIEAYEYGAPELWIRTLTTHENAQNSSSSLLGNGRTKRHHTNPALDLSPPLSPVHESSATFTTTSSDRSIRLGSWTSRPSATRERADVFSLGCIFLDLLSFHAKKKPSAFIFHRTAKNRRPREGAPPDASFHSNLPQVELWMDQLEKHAGKKQDRVMADALAVVREMLEPQPAVRASIRRTEQNLYRVVLGLEQNCTPHCGAGNSILGGGVDPGGNDRMKRLTTVSSSTTGRSKSTNSGKRTTSSSFGSFFSRNKDKHSKDDGYED</sequence>
<dbReference type="PANTHER" id="PTHR44167:SF24">
    <property type="entry name" value="SERINE_THREONINE-PROTEIN KINASE CHK2"/>
    <property type="match status" value="1"/>
</dbReference>